<keyword evidence="8" id="KW-0206">Cytoskeleton</keyword>
<evidence type="ECO:0000256" key="6">
    <source>
        <dbReference type="ARBA" id="ARBA00022846"/>
    </source>
</evidence>
<dbReference type="PROSITE" id="PS50096">
    <property type="entry name" value="IQ"/>
    <property type="match status" value="1"/>
</dbReference>
<dbReference type="EMBL" id="CAKKNE010000001">
    <property type="protein sequence ID" value="CAH0365104.1"/>
    <property type="molecule type" value="Genomic_DNA"/>
</dbReference>
<evidence type="ECO:0000256" key="4">
    <source>
        <dbReference type="ARBA" id="ARBA00021752"/>
    </source>
</evidence>
<protein>
    <recommendedName>
        <fullName evidence="4">Dynein regulatory complex protein 10</fullName>
    </recommendedName>
</protein>
<evidence type="ECO:0000256" key="7">
    <source>
        <dbReference type="ARBA" id="ARBA00023069"/>
    </source>
</evidence>
<comment type="caution">
    <text evidence="10">The sequence shown here is derived from an EMBL/GenBank/DDBJ whole genome shotgun (WGS) entry which is preliminary data.</text>
</comment>
<evidence type="ECO:0000256" key="5">
    <source>
        <dbReference type="ARBA" id="ARBA00022490"/>
    </source>
</evidence>
<dbReference type="OrthoDB" id="10265211at2759"/>
<name>A0A8J2SB70_9STRA</name>
<dbReference type="AlphaFoldDB" id="A0A8J2SB70"/>
<evidence type="ECO:0000256" key="3">
    <source>
        <dbReference type="ARBA" id="ARBA00009071"/>
    </source>
</evidence>
<dbReference type="Proteomes" id="UP000789595">
    <property type="component" value="Unassembled WGS sequence"/>
</dbReference>
<gene>
    <name evidence="10" type="ORF">PECAL_1P15150</name>
</gene>
<comment type="function">
    <text evidence="1">Component of the nexin-dynein regulatory complex (N-DRC), a key regulator of ciliary/flagellar motility which maintains the alignment and integrity of the distal axoneme and regulates microtubule sliding in motile axonemes.</text>
</comment>
<organism evidence="10 11">
    <name type="scientific">Pelagomonas calceolata</name>
    <dbReference type="NCBI Taxonomy" id="35677"/>
    <lineage>
        <taxon>Eukaryota</taxon>
        <taxon>Sar</taxon>
        <taxon>Stramenopiles</taxon>
        <taxon>Ochrophyta</taxon>
        <taxon>Pelagophyceae</taxon>
        <taxon>Pelagomonadales</taxon>
        <taxon>Pelagomonadaceae</taxon>
        <taxon>Pelagomonas</taxon>
    </lineage>
</organism>
<keyword evidence="6" id="KW-0282">Flagellum</keyword>
<evidence type="ECO:0000313" key="10">
    <source>
        <dbReference type="EMBL" id="CAH0365104.1"/>
    </source>
</evidence>
<dbReference type="PANTHER" id="PTHR31598:SF1">
    <property type="entry name" value="DYNEIN REGULATORY COMPLEX PROTEIN 10"/>
    <property type="match status" value="1"/>
</dbReference>
<accession>A0A8J2SB70</accession>
<evidence type="ECO:0000256" key="2">
    <source>
        <dbReference type="ARBA" id="ARBA00004611"/>
    </source>
</evidence>
<evidence type="ECO:0000256" key="9">
    <source>
        <dbReference type="ARBA" id="ARBA00023273"/>
    </source>
</evidence>
<dbReference type="PANTHER" id="PTHR31598">
    <property type="entry name" value="IQ DOMAIN-CONTAINING PROTEIN D"/>
    <property type="match status" value="1"/>
</dbReference>
<reference evidence="10" key="1">
    <citation type="submission" date="2021-11" db="EMBL/GenBank/DDBJ databases">
        <authorList>
            <consortium name="Genoscope - CEA"/>
            <person name="William W."/>
        </authorList>
    </citation>
    <scope>NUCLEOTIDE SEQUENCE</scope>
</reference>
<sequence length="368" mass="42415">MQKLINVEAQRVIAALEDTLERLSLLSCIPAAPDPSFLSQIDDLGLTDTVKQLWQIEESLRLTVSDHYSEAIDDDPGSDNILGRLNTTTHKLCRYLKVRENSRWSPTPPSKENCSLLSFQQYLANFTEIASRQLSTTVEENAADKQMWQELTQKELILTQGAKALQQKLEIQRREQDKEVLAHQQTLLKIRAELQDMVQHNETKMAMVNSRMEDQITRSAERHAGSYEQLAAKIGSLESQIEAEHQSYRDTEANFRKKKERVEVDLAAHIAKYDEDMCSLLNQTKKIENEKNLERDQLIELETHFLKIDTNHKFQSEEIAVLSTLQQRRFFAKGKLHGTITNIQRVARGEQARTFTQQLRNKKSKKGK</sequence>
<evidence type="ECO:0000313" key="11">
    <source>
        <dbReference type="Proteomes" id="UP000789595"/>
    </source>
</evidence>
<keyword evidence="7" id="KW-0969">Cilium</keyword>
<keyword evidence="9" id="KW-0966">Cell projection</keyword>
<keyword evidence="5" id="KW-0963">Cytoplasm</keyword>
<comment type="similarity">
    <text evidence="3">Belongs to the DRC10 family.</text>
</comment>
<evidence type="ECO:0000256" key="1">
    <source>
        <dbReference type="ARBA" id="ARBA00003029"/>
    </source>
</evidence>
<proteinExistence type="inferred from homology"/>
<comment type="subcellular location">
    <subcellularLocation>
        <location evidence="2">Cytoplasm</location>
        <location evidence="2">Cytoskeleton</location>
        <location evidence="2">Flagellum axoneme</location>
    </subcellularLocation>
</comment>
<keyword evidence="11" id="KW-1185">Reference proteome</keyword>
<dbReference type="InterPro" id="IPR042815">
    <property type="entry name" value="DRC10"/>
</dbReference>
<evidence type="ECO:0000256" key="8">
    <source>
        <dbReference type="ARBA" id="ARBA00023212"/>
    </source>
</evidence>